<feature type="domain" description="ABC1 atypical kinase-like" evidence="2">
    <location>
        <begin position="149"/>
        <end position="399"/>
    </location>
</feature>
<dbReference type="Pfam" id="PF03109">
    <property type="entry name" value="ABC1"/>
    <property type="match status" value="1"/>
</dbReference>
<evidence type="ECO:0000259" key="2">
    <source>
        <dbReference type="Pfam" id="PF03109"/>
    </source>
</evidence>
<dbReference type="PANTHER" id="PTHR43173:SF37">
    <property type="entry name" value="ABC1 FAMILY PROTEIN C10F6.14C"/>
    <property type="match status" value="1"/>
</dbReference>
<sequence>MLGLRSSQRQLLYQPLRYRSQCSLRKPFMNPSRSFATNNAATRRGPAKFVKSALIVAGTSVAVYLIDEYYYSSLLQRSARAVYVLLWVAYQYGVNVKNYDNIEDLHEEASERLLQMLSTNKGLYIKLGQAIANNGTVFPIAFQKRFVNLYDAAPVDPWVQIDKILKKQLGENYETNVFENFDHTPIASASIAQVHKARLRKEQQDVAVKVQHPYIAKQINVDLAVYEGMSWVYSKLFDLPLTFFTSYVSDQLIKEADFRHESANAAKLAGFIEKDKAMQHLNIYIPKNFDDYTGDRVLITEWIDGVSLADKQKLIDAKLDITTMMTQYVNAFGRQVFNYGFCHSDPHPGNLLARMHNGKQQLVILDHGLYVALPEKFRKEYCLIWESLFQYDRKTIQNIAESWGIGNADILTTLVQMKPPSQDFLTQNMSSYDLIKSFLGDETKFPLQMLFLSRSMRMMQNLNMTMGSPVNRINMFTNCALQTLIKERDFSISNLGPWLSLVKVKISLFFSEVVFWFFRIRQIITGDRYGGKGEGIEDYIDKYMRDTAKQMGIDIAEV</sequence>
<evidence type="ECO:0000256" key="1">
    <source>
        <dbReference type="ARBA" id="ARBA00009670"/>
    </source>
</evidence>
<protein>
    <recommendedName>
        <fullName evidence="2">ABC1 atypical kinase-like domain-containing protein</fullName>
    </recommendedName>
</protein>
<dbReference type="AlphaFoldDB" id="A0A2H0ZWI7"/>
<evidence type="ECO:0000313" key="3">
    <source>
        <dbReference type="EMBL" id="PIS54984.1"/>
    </source>
</evidence>
<dbReference type="VEuPathDB" id="FungiDB:CJI97_002324"/>
<dbReference type="OMA" id="DVMTTMV"/>
<organism evidence="3">
    <name type="scientific">Candidozyma auris</name>
    <name type="common">Yeast</name>
    <name type="synonym">Candida auris</name>
    <dbReference type="NCBI Taxonomy" id="498019"/>
    <lineage>
        <taxon>Eukaryota</taxon>
        <taxon>Fungi</taxon>
        <taxon>Dikarya</taxon>
        <taxon>Ascomycota</taxon>
        <taxon>Saccharomycotina</taxon>
        <taxon>Pichiomycetes</taxon>
        <taxon>Metschnikowiaceae</taxon>
        <taxon>Candidozyma</taxon>
    </lineage>
</organism>
<dbReference type="CDD" id="cd13969">
    <property type="entry name" value="ADCK1-like"/>
    <property type="match status" value="1"/>
</dbReference>
<evidence type="ECO:0000313" key="4">
    <source>
        <dbReference type="EMBL" id="QWW24270.1"/>
    </source>
</evidence>
<dbReference type="VEuPathDB" id="FungiDB:CJJ07_002227"/>
<name>A0A2H0ZWI7_CANAR</name>
<proteinExistence type="inferred from homology"/>
<reference evidence="3" key="2">
    <citation type="submission" date="2017-11" db="EMBL/GenBank/DDBJ databases">
        <title>Candida auris genome assembly and annotation.</title>
        <authorList>
            <person name="Munoz J.F."/>
            <person name="Gade L.G."/>
            <person name="Chow N.A."/>
            <person name="Litvintseva A.P."/>
            <person name="Loparev V.N."/>
            <person name="Cuomo C.A."/>
        </authorList>
    </citation>
    <scope>NUCLEOTIDE SEQUENCE</scope>
    <source>
        <strain evidence="3">B8441</strain>
    </source>
</reference>
<accession>A0A2H0ZWI7</accession>
<reference evidence="4" key="3">
    <citation type="submission" date="2021-06" db="EMBL/GenBank/DDBJ databases">
        <title>Candida auris outbreak in lebanese hospital.</title>
        <authorList>
            <person name="Finianos M."/>
        </authorList>
    </citation>
    <scope>NUCLEOTIDE SEQUENCE</scope>
    <source>
        <strain evidence="4">CA7LBN</strain>
    </source>
</reference>
<dbReference type="STRING" id="498019.A0A2H0ZWI7"/>
<dbReference type="EMBL" id="CP076751">
    <property type="protein sequence ID" value="QWW24270.1"/>
    <property type="molecule type" value="Genomic_DNA"/>
</dbReference>
<reference evidence="3" key="1">
    <citation type="journal article" date="2017" name="Clin. Infect. Dis.">
        <title>Simultaneous emergence of multidrug-resistant Candida auris on 3 continents confirmed by whole-genome sequencing and epidemiological analyses.</title>
        <authorList>
            <person name="Lockhart S.R."/>
            <person name="Etienne K.A."/>
            <person name="Vallabhaneni S."/>
            <person name="Farooqi J."/>
            <person name="Chowdhary A."/>
            <person name="Govender N.P."/>
            <person name="Colombo A.L."/>
            <person name="Calvo B."/>
            <person name="Cuomo C.A."/>
            <person name="Desjardins C.A."/>
            <person name="Berkow E.L."/>
            <person name="Castanheira M."/>
            <person name="Magobo R.E."/>
            <person name="Jabeen K."/>
            <person name="Asghar R.J."/>
            <person name="Meis J.F."/>
            <person name="Jackson B."/>
            <person name="Chiller T."/>
            <person name="Litvintseva A.P."/>
        </authorList>
    </citation>
    <scope>NUCLEOTIDE SEQUENCE [LARGE SCALE GENOMIC DNA]</scope>
    <source>
        <strain evidence="3">B8441</strain>
    </source>
</reference>
<gene>
    <name evidence="3" type="ORF">B9J08_002133</name>
    <name evidence="4" type="ORF">CA7LBN_003104</name>
</gene>
<dbReference type="InterPro" id="IPR045307">
    <property type="entry name" value="ADCK1_dom"/>
</dbReference>
<dbReference type="InterPro" id="IPR004147">
    <property type="entry name" value="ABC1_dom"/>
</dbReference>
<dbReference type="VEuPathDB" id="FungiDB:QG37_00393"/>
<dbReference type="Proteomes" id="UP000825438">
    <property type="component" value="Chromosome III"/>
</dbReference>
<dbReference type="SUPFAM" id="SSF56112">
    <property type="entry name" value="Protein kinase-like (PK-like)"/>
    <property type="match status" value="1"/>
</dbReference>
<dbReference type="VEuPathDB" id="FungiDB:CJI96_0002806"/>
<dbReference type="EMBL" id="PEKT02000005">
    <property type="protein sequence ID" value="PIS54984.1"/>
    <property type="molecule type" value="Genomic_DNA"/>
</dbReference>
<dbReference type="PANTHER" id="PTHR43173">
    <property type="entry name" value="ABC1 FAMILY PROTEIN"/>
    <property type="match status" value="1"/>
</dbReference>
<dbReference type="VEuPathDB" id="FungiDB:CJJ09_003218"/>
<dbReference type="VEuPathDB" id="FungiDB:B9J08_002133"/>
<comment type="similarity">
    <text evidence="1">Belongs to the protein kinase superfamily. ADCK protein kinase family.</text>
</comment>
<dbReference type="InterPro" id="IPR051130">
    <property type="entry name" value="Mito_struct-func_regulator"/>
</dbReference>
<dbReference type="InterPro" id="IPR011009">
    <property type="entry name" value="Kinase-like_dom_sf"/>
</dbReference>